<sequence>MKKQAGFTLIELMITVAIIGILAAIAYPSYEDSIRKTRFGQAKEGAMQIASILERKVSQATEYEAKADVDALGKPYQDLLTYTYARADSKRDYALTVVEKTERFKLWVGINSVGTRCGCDGKVCTAASAGTFTATQKSCTSPTVAF</sequence>
<dbReference type="PANTHER" id="PTHR30093">
    <property type="entry name" value="GENERAL SECRETION PATHWAY PROTEIN G"/>
    <property type="match status" value="1"/>
</dbReference>
<dbReference type="PROSITE" id="PS00409">
    <property type="entry name" value="PROKAR_NTER_METHYL"/>
    <property type="match status" value="1"/>
</dbReference>
<dbReference type="SUPFAM" id="SSF54523">
    <property type="entry name" value="Pili subunits"/>
    <property type="match status" value="1"/>
</dbReference>
<evidence type="ECO:0000256" key="1">
    <source>
        <dbReference type="SAM" id="Phobius"/>
    </source>
</evidence>
<reference evidence="2 3" key="1">
    <citation type="submission" date="2024-07" db="EMBL/GenBank/DDBJ databases">
        <title>Uliginosibacterium flavum JJ3220;KACC:17644.</title>
        <authorList>
            <person name="Kim M.K."/>
        </authorList>
    </citation>
    <scope>NUCLEOTIDE SEQUENCE [LARGE SCALE GENOMIC DNA]</scope>
    <source>
        <strain evidence="2 3">KACC:17644</strain>
    </source>
</reference>
<dbReference type="Gene3D" id="3.30.700.10">
    <property type="entry name" value="Glycoprotein, Type 4 Pilin"/>
    <property type="match status" value="1"/>
</dbReference>
<dbReference type="NCBIfam" id="TIGR02532">
    <property type="entry name" value="IV_pilin_GFxxxE"/>
    <property type="match status" value="1"/>
</dbReference>
<organism evidence="2 3">
    <name type="scientific">Uliginosibacterium flavum</name>
    <dbReference type="NCBI Taxonomy" id="1396831"/>
    <lineage>
        <taxon>Bacteria</taxon>
        <taxon>Pseudomonadati</taxon>
        <taxon>Pseudomonadota</taxon>
        <taxon>Betaproteobacteria</taxon>
        <taxon>Rhodocyclales</taxon>
        <taxon>Zoogloeaceae</taxon>
        <taxon>Uliginosibacterium</taxon>
    </lineage>
</organism>
<dbReference type="InterPro" id="IPR012902">
    <property type="entry name" value="N_methyl_site"/>
</dbReference>
<evidence type="ECO:0000313" key="3">
    <source>
        <dbReference type="Proteomes" id="UP001549691"/>
    </source>
</evidence>
<name>A0ABV2TMP8_9RHOO</name>
<evidence type="ECO:0000313" key="2">
    <source>
        <dbReference type="EMBL" id="MET7015187.1"/>
    </source>
</evidence>
<dbReference type="RefSeq" id="WP_354601649.1">
    <property type="nucleotide sequence ID" value="NZ_JBEWZI010000014.1"/>
</dbReference>
<keyword evidence="3" id="KW-1185">Reference proteome</keyword>
<keyword evidence="1" id="KW-0472">Membrane</keyword>
<dbReference type="Proteomes" id="UP001549691">
    <property type="component" value="Unassembled WGS sequence"/>
</dbReference>
<feature type="transmembrane region" description="Helical" evidence="1">
    <location>
        <begin position="12"/>
        <end position="30"/>
    </location>
</feature>
<gene>
    <name evidence="2" type="ORF">ABXR19_13410</name>
</gene>
<keyword evidence="1" id="KW-0812">Transmembrane</keyword>
<dbReference type="InterPro" id="IPR045584">
    <property type="entry name" value="Pilin-like"/>
</dbReference>
<dbReference type="PANTHER" id="PTHR30093:SF47">
    <property type="entry name" value="TYPE IV PILUS NON-CORE MINOR PILIN PILE"/>
    <property type="match status" value="1"/>
</dbReference>
<dbReference type="Pfam" id="PF07963">
    <property type="entry name" value="N_methyl"/>
    <property type="match status" value="1"/>
</dbReference>
<keyword evidence="1" id="KW-1133">Transmembrane helix</keyword>
<dbReference type="EMBL" id="JBEWZI010000014">
    <property type="protein sequence ID" value="MET7015187.1"/>
    <property type="molecule type" value="Genomic_DNA"/>
</dbReference>
<proteinExistence type="predicted"/>
<dbReference type="InterPro" id="IPR031982">
    <property type="entry name" value="PilE-like"/>
</dbReference>
<comment type="caution">
    <text evidence="2">The sequence shown here is derived from an EMBL/GenBank/DDBJ whole genome shotgun (WGS) entry which is preliminary data.</text>
</comment>
<dbReference type="Pfam" id="PF16732">
    <property type="entry name" value="ComP_DUS"/>
    <property type="match status" value="1"/>
</dbReference>
<protein>
    <submittedName>
        <fullName evidence="2">Prepilin-type N-terminal cleavage/methylation domain-containing protein</fullName>
    </submittedName>
</protein>
<accession>A0ABV2TMP8</accession>